<dbReference type="RefSeq" id="WP_002705516.1">
    <property type="nucleotide sequence ID" value="NZ_AAWS01000082.1"/>
</dbReference>
<name>A1ZZU0_MICM2</name>
<protein>
    <submittedName>
        <fullName evidence="3">Uncharacterized protein</fullName>
    </submittedName>
</protein>
<reference evidence="3 4" key="1">
    <citation type="submission" date="2007-01" db="EMBL/GenBank/DDBJ databases">
        <authorList>
            <person name="Haygood M."/>
            <person name="Podell S."/>
            <person name="Anderson C."/>
            <person name="Hopkinson B."/>
            <person name="Roe K."/>
            <person name="Barbeau K."/>
            <person name="Gaasterland T."/>
            <person name="Ferriera S."/>
            <person name="Johnson J."/>
            <person name="Kravitz S."/>
            <person name="Beeson K."/>
            <person name="Sutton G."/>
            <person name="Rogers Y.-H."/>
            <person name="Friedman R."/>
            <person name="Frazier M."/>
            <person name="Venter J.C."/>
        </authorList>
    </citation>
    <scope>NUCLEOTIDE SEQUENCE [LARGE SCALE GENOMIC DNA]</scope>
    <source>
        <strain evidence="3 4">ATCC 23134</strain>
    </source>
</reference>
<sequence>MIKLKNLIFRPFSITITLLLILTTHTTYALSQAEVNQLYIGIYVIFGIIAILGIITIVIVKRKPKDKNGKIEASTYSPKDTYTTGPKGINSFFNPDLE</sequence>
<feature type="transmembrane region" description="Helical" evidence="2">
    <location>
        <begin position="39"/>
        <end position="60"/>
    </location>
</feature>
<keyword evidence="2" id="KW-0812">Transmembrane</keyword>
<organism evidence="3 4">
    <name type="scientific">Microscilla marina ATCC 23134</name>
    <dbReference type="NCBI Taxonomy" id="313606"/>
    <lineage>
        <taxon>Bacteria</taxon>
        <taxon>Pseudomonadati</taxon>
        <taxon>Bacteroidota</taxon>
        <taxon>Cytophagia</taxon>
        <taxon>Cytophagales</taxon>
        <taxon>Microscillaceae</taxon>
        <taxon>Microscilla</taxon>
    </lineage>
</organism>
<keyword evidence="4" id="KW-1185">Reference proteome</keyword>
<dbReference type="EMBL" id="AAWS01000082">
    <property type="protein sequence ID" value="EAY24101.1"/>
    <property type="molecule type" value="Genomic_DNA"/>
</dbReference>
<evidence type="ECO:0000313" key="4">
    <source>
        <dbReference type="Proteomes" id="UP000004095"/>
    </source>
</evidence>
<evidence type="ECO:0000256" key="2">
    <source>
        <dbReference type="SAM" id="Phobius"/>
    </source>
</evidence>
<keyword evidence="2" id="KW-0472">Membrane</keyword>
<feature type="region of interest" description="Disordered" evidence="1">
    <location>
        <begin position="65"/>
        <end position="98"/>
    </location>
</feature>
<evidence type="ECO:0000256" key="1">
    <source>
        <dbReference type="SAM" id="MobiDB-lite"/>
    </source>
</evidence>
<dbReference type="Proteomes" id="UP000004095">
    <property type="component" value="Unassembled WGS sequence"/>
</dbReference>
<evidence type="ECO:0000313" key="3">
    <source>
        <dbReference type="EMBL" id="EAY24101.1"/>
    </source>
</evidence>
<gene>
    <name evidence="3" type="ORF">M23134_02477</name>
</gene>
<accession>A1ZZU0</accession>
<dbReference type="AlphaFoldDB" id="A1ZZU0"/>
<keyword evidence="2" id="KW-1133">Transmembrane helix</keyword>
<comment type="caution">
    <text evidence="3">The sequence shown here is derived from an EMBL/GenBank/DDBJ whole genome shotgun (WGS) entry which is preliminary data.</text>
</comment>
<proteinExistence type="predicted"/>
<feature type="compositionally biased region" description="Polar residues" evidence="1">
    <location>
        <begin position="74"/>
        <end position="84"/>
    </location>
</feature>